<evidence type="ECO:0000256" key="2">
    <source>
        <dbReference type="ARBA" id="ARBA00022737"/>
    </source>
</evidence>
<dbReference type="PANTHER" id="PTHR45712:SF22">
    <property type="entry name" value="INSULIN-LIKE GROWTH FACTOR-BINDING PROTEIN COMPLEX ACID LABILE SUBUNIT"/>
    <property type="match status" value="1"/>
</dbReference>
<dbReference type="InterPro" id="IPR050333">
    <property type="entry name" value="SLRP"/>
</dbReference>
<protein>
    <submittedName>
        <fullName evidence="4">Uncharacterized protein</fullName>
    </submittedName>
</protein>
<sequence length="260" mass="30036">MFITKVFILIIIASITNINNTSALKLECTYREPDLHWEAFSRDYTCEGTIRLDGDDENIRTVTNTHREQMRNADVRGLMIVQQRDLQKFPKGLERHFHHLIGIDFEDCGLTKISSDDLMPFKELLQINLSGNRLTELPNDLFQFNPKLKKIDLSGNLIMHVGLEIFNNLQHLTMINMHDNACTSDNAYATKKEELKELVWELSVECPPTLDMLSSSLFGSKEFIDNIKRISGEDSDDVRNELLNEIQGLEKIVQELKRRL</sequence>
<evidence type="ECO:0000256" key="3">
    <source>
        <dbReference type="SAM" id="SignalP"/>
    </source>
</evidence>
<organism evidence="4 5">
    <name type="scientific">Chironomus riparius</name>
    <dbReference type="NCBI Taxonomy" id="315576"/>
    <lineage>
        <taxon>Eukaryota</taxon>
        <taxon>Metazoa</taxon>
        <taxon>Ecdysozoa</taxon>
        <taxon>Arthropoda</taxon>
        <taxon>Hexapoda</taxon>
        <taxon>Insecta</taxon>
        <taxon>Pterygota</taxon>
        <taxon>Neoptera</taxon>
        <taxon>Endopterygota</taxon>
        <taxon>Diptera</taxon>
        <taxon>Nematocera</taxon>
        <taxon>Chironomoidea</taxon>
        <taxon>Chironomidae</taxon>
        <taxon>Chironominae</taxon>
        <taxon>Chironomus</taxon>
    </lineage>
</organism>
<keyword evidence="3" id="KW-0732">Signal</keyword>
<dbReference type="InterPro" id="IPR032675">
    <property type="entry name" value="LRR_dom_sf"/>
</dbReference>
<feature type="chain" id="PRO_5040424293" evidence="3">
    <location>
        <begin position="24"/>
        <end position="260"/>
    </location>
</feature>
<name>A0A9P0JAE9_9DIPT</name>
<dbReference type="EMBL" id="OU895880">
    <property type="protein sequence ID" value="CAH1733810.1"/>
    <property type="molecule type" value="Genomic_DNA"/>
</dbReference>
<proteinExistence type="predicted"/>
<dbReference type="SUPFAM" id="SSF52058">
    <property type="entry name" value="L domain-like"/>
    <property type="match status" value="1"/>
</dbReference>
<dbReference type="Proteomes" id="UP001153620">
    <property type="component" value="Chromosome 4"/>
</dbReference>
<evidence type="ECO:0000313" key="4">
    <source>
        <dbReference type="EMBL" id="CAH1733810.1"/>
    </source>
</evidence>
<evidence type="ECO:0000256" key="1">
    <source>
        <dbReference type="ARBA" id="ARBA00022614"/>
    </source>
</evidence>
<dbReference type="PROSITE" id="PS51450">
    <property type="entry name" value="LRR"/>
    <property type="match status" value="1"/>
</dbReference>
<reference evidence="4" key="2">
    <citation type="submission" date="2022-10" db="EMBL/GenBank/DDBJ databases">
        <authorList>
            <consortium name="ENA_rothamsted_submissions"/>
            <consortium name="culmorum"/>
            <person name="King R."/>
        </authorList>
    </citation>
    <scope>NUCLEOTIDE SEQUENCE</scope>
</reference>
<evidence type="ECO:0000313" key="5">
    <source>
        <dbReference type="Proteomes" id="UP001153620"/>
    </source>
</evidence>
<dbReference type="SMART" id="SM00369">
    <property type="entry name" value="LRR_TYP"/>
    <property type="match status" value="2"/>
</dbReference>
<feature type="signal peptide" evidence="3">
    <location>
        <begin position="1"/>
        <end position="23"/>
    </location>
</feature>
<keyword evidence="2" id="KW-0677">Repeat</keyword>
<accession>A0A9P0JAE9</accession>
<dbReference type="Pfam" id="PF13855">
    <property type="entry name" value="LRR_8"/>
    <property type="match status" value="1"/>
</dbReference>
<reference evidence="4" key="1">
    <citation type="submission" date="2022-01" db="EMBL/GenBank/DDBJ databases">
        <authorList>
            <person name="King R."/>
        </authorList>
    </citation>
    <scope>NUCLEOTIDE SEQUENCE</scope>
</reference>
<keyword evidence="5" id="KW-1185">Reference proteome</keyword>
<dbReference type="InterPro" id="IPR003591">
    <property type="entry name" value="Leu-rich_rpt_typical-subtyp"/>
</dbReference>
<dbReference type="AlphaFoldDB" id="A0A9P0JAE9"/>
<dbReference type="PANTHER" id="PTHR45712">
    <property type="entry name" value="AGAP008170-PA"/>
    <property type="match status" value="1"/>
</dbReference>
<dbReference type="Gene3D" id="3.80.10.10">
    <property type="entry name" value="Ribonuclease Inhibitor"/>
    <property type="match status" value="1"/>
</dbReference>
<dbReference type="InterPro" id="IPR001611">
    <property type="entry name" value="Leu-rich_rpt"/>
</dbReference>
<gene>
    <name evidence="4" type="ORF">CHIRRI_LOCUS13146</name>
</gene>
<keyword evidence="1" id="KW-0433">Leucine-rich repeat</keyword>